<dbReference type="EMBL" id="JACEFO010002928">
    <property type="protein sequence ID" value="KAF8645967.1"/>
    <property type="molecule type" value="Genomic_DNA"/>
</dbReference>
<dbReference type="AlphaFoldDB" id="A0A834ZX69"/>
<comment type="caution">
    <text evidence="1">The sequence shown here is derived from an EMBL/GenBank/DDBJ whole genome shotgun (WGS) entry which is preliminary data.</text>
</comment>
<dbReference type="OrthoDB" id="691789at2759"/>
<organism evidence="1 2">
    <name type="scientific">Digitaria exilis</name>
    <dbReference type="NCBI Taxonomy" id="1010633"/>
    <lineage>
        <taxon>Eukaryota</taxon>
        <taxon>Viridiplantae</taxon>
        <taxon>Streptophyta</taxon>
        <taxon>Embryophyta</taxon>
        <taxon>Tracheophyta</taxon>
        <taxon>Spermatophyta</taxon>
        <taxon>Magnoliopsida</taxon>
        <taxon>Liliopsida</taxon>
        <taxon>Poales</taxon>
        <taxon>Poaceae</taxon>
        <taxon>PACMAD clade</taxon>
        <taxon>Panicoideae</taxon>
        <taxon>Panicodae</taxon>
        <taxon>Paniceae</taxon>
        <taxon>Anthephorinae</taxon>
        <taxon>Digitaria</taxon>
    </lineage>
</organism>
<keyword evidence="2" id="KW-1185">Reference proteome</keyword>
<proteinExistence type="predicted"/>
<evidence type="ECO:0000313" key="1">
    <source>
        <dbReference type="EMBL" id="KAF8645967.1"/>
    </source>
</evidence>
<reference evidence="1" key="1">
    <citation type="submission" date="2020-07" db="EMBL/GenBank/DDBJ databases">
        <title>Genome sequence and genetic diversity analysis of an under-domesticated orphan crop, white fonio (Digitaria exilis).</title>
        <authorList>
            <person name="Bennetzen J.L."/>
            <person name="Chen S."/>
            <person name="Ma X."/>
            <person name="Wang X."/>
            <person name="Yssel A.E.J."/>
            <person name="Chaluvadi S.R."/>
            <person name="Johnson M."/>
            <person name="Gangashetty P."/>
            <person name="Hamidou F."/>
            <person name="Sanogo M.D."/>
            <person name="Zwaenepoel A."/>
            <person name="Wallace J."/>
            <person name="Van De Peer Y."/>
            <person name="Van Deynze A."/>
        </authorList>
    </citation>
    <scope>NUCLEOTIDE SEQUENCE</scope>
    <source>
        <tissue evidence="1">Leaves</tissue>
    </source>
</reference>
<name>A0A834ZX69_9POAL</name>
<gene>
    <name evidence="1" type="ORF">HU200_066060</name>
</gene>
<evidence type="ECO:0000313" key="2">
    <source>
        <dbReference type="Proteomes" id="UP000636709"/>
    </source>
</evidence>
<dbReference type="Proteomes" id="UP000636709">
    <property type="component" value="Unassembled WGS sequence"/>
</dbReference>
<sequence length="246" mass="27266">MVYSVLYHSIVRFPLVSLYSKSNISCLFSYGSVVTAKCLRQSSSTTTNSSKSALGPVGKVKDKAALVLSASAHHTPGGTVSAEKKEAYITTLGPGGGYGNPHPPPFYKCEVCRKKTAFYRLKCCRLVVCEGYGCSCDPADAAKGEKLQSRRRRGKVVLTGKEKLPEVKLEGSDLFLWAAVFVPCKTDVMHGEKNWSHLQYYFAPVDELMNPQVKVIRATVYDFRQHGRDARTLSVRDELLMRKQLC</sequence>
<accession>A0A834ZX69</accession>
<protein>
    <submittedName>
        <fullName evidence="1">Uncharacterized protein</fullName>
    </submittedName>
</protein>